<proteinExistence type="predicted"/>
<dbReference type="OrthoDB" id="3574655at2"/>
<dbReference type="AlphaFoldDB" id="A0A4V3FQY2"/>
<comment type="caution">
    <text evidence="1">The sequence shown here is derived from an EMBL/GenBank/DDBJ whole genome shotgun (WGS) entry which is preliminary data.</text>
</comment>
<keyword evidence="2" id="KW-1185">Reference proteome</keyword>
<name>A0A4V3FQY2_9PSEU</name>
<accession>A0A4V3FQY2</accession>
<sequence>MALKLTGKRTVVTVALLAGVGVLYVQGKDEQHQKQGPASVDTTICRVASTEDGVRVRSAPAIDPANIVDELAQGEEADASNVIQNGFRKLSEGHWVSVDYIRPLAGRKC</sequence>
<evidence type="ECO:0000313" key="2">
    <source>
        <dbReference type="Proteomes" id="UP000294927"/>
    </source>
</evidence>
<dbReference type="Proteomes" id="UP000294927">
    <property type="component" value="Unassembled WGS sequence"/>
</dbReference>
<dbReference type="EMBL" id="SOCP01000020">
    <property type="protein sequence ID" value="TDV41431.1"/>
    <property type="molecule type" value="Genomic_DNA"/>
</dbReference>
<evidence type="ECO:0000313" key="1">
    <source>
        <dbReference type="EMBL" id="TDV41431.1"/>
    </source>
</evidence>
<organism evidence="1 2">
    <name type="scientific">Actinophytocola oryzae</name>
    <dbReference type="NCBI Taxonomy" id="502181"/>
    <lineage>
        <taxon>Bacteria</taxon>
        <taxon>Bacillati</taxon>
        <taxon>Actinomycetota</taxon>
        <taxon>Actinomycetes</taxon>
        <taxon>Pseudonocardiales</taxon>
        <taxon>Pseudonocardiaceae</taxon>
    </lineage>
</organism>
<gene>
    <name evidence="1" type="ORF">CLV71_120121</name>
</gene>
<dbReference type="RefSeq" id="WP_133907788.1">
    <property type="nucleotide sequence ID" value="NZ_SOCP01000020.1"/>
</dbReference>
<reference evidence="1 2" key="1">
    <citation type="submission" date="2019-03" db="EMBL/GenBank/DDBJ databases">
        <title>Genomic Encyclopedia of Archaeal and Bacterial Type Strains, Phase II (KMG-II): from individual species to whole genera.</title>
        <authorList>
            <person name="Goeker M."/>
        </authorList>
    </citation>
    <scope>NUCLEOTIDE SEQUENCE [LARGE SCALE GENOMIC DNA]</scope>
    <source>
        <strain evidence="1 2">DSM 45499</strain>
    </source>
</reference>
<evidence type="ECO:0008006" key="3">
    <source>
        <dbReference type="Google" id="ProtNLM"/>
    </source>
</evidence>
<protein>
    <recommendedName>
        <fullName evidence="3">SH3 domain-containing protein</fullName>
    </recommendedName>
</protein>